<feature type="domain" description="ZP-domain containing protein Ig-like" evidence="3">
    <location>
        <begin position="255"/>
        <end position="371"/>
    </location>
</feature>
<dbReference type="Pfam" id="PF23344">
    <property type="entry name" value="ZP-N"/>
    <property type="match status" value="1"/>
</dbReference>
<organism evidence="4 5">
    <name type="scientific">Denticeps clupeoides</name>
    <name type="common">denticle herring</name>
    <dbReference type="NCBI Taxonomy" id="299321"/>
    <lineage>
        <taxon>Eukaryota</taxon>
        <taxon>Metazoa</taxon>
        <taxon>Chordata</taxon>
        <taxon>Craniata</taxon>
        <taxon>Vertebrata</taxon>
        <taxon>Euteleostomi</taxon>
        <taxon>Actinopterygii</taxon>
        <taxon>Neopterygii</taxon>
        <taxon>Teleostei</taxon>
        <taxon>Clupei</taxon>
        <taxon>Clupeiformes</taxon>
        <taxon>Denticipitoidei</taxon>
        <taxon>Denticipitidae</taxon>
        <taxon>Denticeps</taxon>
    </lineage>
</organism>
<dbReference type="PANTHER" id="PTHR47130">
    <property type="entry name" value="SI:DKEY-19B23.11-RELATED"/>
    <property type="match status" value="1"/>
</dbReference>
<keyword evidence="5" id="KW-1185">Reference proteome</keyword>
<proteinExistence type="predicted"/>
<reference evidence="4" key="3">
    <citation type="submission" date="2025-09" db="UniProtKB">
        <authorList>
            <consortium name="Ensembl"/>
        </authorList>
    </citation>
    <scope>IDENTIFICATION</scope>
</reference>
<name>A0AAY4EFT7_9TELE</name>
<dbReference type="PANTHER" id="PTHR47130:SF1">
    <property type="entry name" value="ZP DOMAIN-CONTAINING PROTEIN"/>
    <property type="match status" value="1"/>
</dbReference>
<accession>A0AAY4EFT7</accession>
<sequence>LTCLLQQPWSPREMVCEENYMEVKSIAVCEIENALEVIPGTNLTLSAQGSEAGLREWRVVFRLPHQETGAMKEETVPVQMAHLLGYHVNTTQSRILLRCAYGSRLSYTVQMGIDVEVVTAMVLYKHQWMILKVDTSVACPTRTLEGSHVVWSFPQVFSALVQPPFGNRGVRVGIENHFLSDCLANQRGYQVLERGGTVEIQVPFGAEGGLLKSHVNNNQYSQSYFIDLFYLHQWQDAQWTLTQQRTFRPLYLVQLPRTPVLINNTVPAEGVFSLILGAFPHDVSLVNITVGGHPVAWVEADGLGLKLSHVPFPNGTHGYLLEVPFPHPVVSQKYLGDQYRKYTLSVVFSFIISPQAQLYHHTATVESDVQDVVLPSVEARCTQRGVQLLLHYGNIDWQWEVYVGGLRLDWELVELGGYTVSAQVDHLSMEVPLYSPGMTYEGLGLQGLAVSVQMTIKHKDTGEEQIHTHQCVFPVRELLVCLPDGEMVVLIDMSSVVPPVDPKWVTLLDPACGPLFTDGTQALFSFNVDSCGTMKVVSWTCSHLDINKCFKCSYNLIASLEIPVGCVHPANGTRTLGIYQPHSLPPLPHASHSRKSRTPRSARARKRPFWIGQSDSLARLALELTGDF</sequence>
<dbReference type="InterPro" id="IPR058876">
    <property type="entry name" value="Ig-like_ZP"/>
</dbReference>
<evidence type="ECO:0008006" key="6">
    <source>
        <dbReference type="Google" id="ProtNLM"/>
    </source>
</evidence>
<reference evidence="4" key="2">
    <citation type="submission" date="2025-08" db="UniProtKB">
        <authorList>
            <consortium name="Ensembl"/>
        </authorList>
    </citation>
    <scope>IDENTIFICATION</scope>
</reference>
<feature type="domain" description="ZP-N" evidence="2">
    <location>
        <begin position="481"/>
        <end position="538"/>
    </location>
</feature>
<evidence type="ECO:0000256" key="1">
    <source>
        <dbReference type="SAM" id="MobiDB-lite"/>
    </source>
</evidence>
<feature type="compositionally biased region" description="Basic residues" evidence="1">
    <location>
        <begin position="591"/>
        <end position="604"/>
    </location>
</feature>
<dbReference type="Pfam" id="PF26562">
    <property type="entry name" value="Ig-like"/>
    <property type="match status" value="1"/>
</dbReference>
<protein>
    <recommendedName>
        <fullName evidence="6">ZP domain-containing protein</fullName>
    </recommendedName>
</protein>
<evidence type="ECO:0000313" key="4">
    <source>
        <dbReference type="Ensembl" id="ENSDCDP00010056497.1"/>
    </source>
</evidence>
<dbReference type="Ensembl" id="ENSDCDT00010067142.1">
    <property type="protein sequence ID" value="ENSDCDP00010056497.1"/>
    <property type="gene ID" value="ENSDCDG00010032187.1"/>
</dbReference>
<dbReference type="GeneTree" id="ENSGT00940000163503"/>
<dbReference type="Proteomes" id="UP000694580">
    <property type="component" value="Chromosome 6"/>
</dbReference>
<feature type="region of interest" description="Disordered" evidence="1">
    <location>
        <begin position="584"/>
        <end position="604"/>
    </location>
</feature>
<evidence type="ECO:0000313" key="5">
    <source>
        <dbReference type="Proteomes" id="UP000694580"/>
    </source>
</evidence>
<evidence type="ECO:0000259" key="2">
    <source>
        <dbReference type="Pfam" id="PF23344"/>
    </source>
</evidence>
<evidence type="ECO:0000259" key="3">
    <source>
        <dbReference type="Pfam" id="PF26562"/>
    </source>
</evidence>
<dbReference type="InterPro" id="IPR055356">
    <property type="entry name" value="ZP-N"/>
</dbReference>
<dbReference type="AlphaFoldDB" id="A0AAY4EFT7"/>
<reference evidence="4 5" key="1">
    <citation type="submission" date="2020-06" db="EMBL/GenBank/DDBJ databases">
        <authorList>
            <consortium name="Wellcome Sanger Institute Data Sharing"/>
        </authorList>
    </citation>
    <scope>NUCLEOTIDE SEQUENCE [LARGE SCALE GENOMIC DNA]</scope>
</reference>
<gene>
    <name evidence="4" type="primary">LOC114792221</name>
</gene>